<reference evidence="3" key="1">
    <citation type="submission" date="2016-05" db="EMBL/GenBank/DDBJ databases">
        <title>Comparative genomics of biotechnologically important yeasts.</title>
        <authorList>
            <consortium name="DOE Joint Genome Institute"/>
            <person name="Riley R."/>
            <person name="Haridas S."/>
            <person name="Wolfe K.H."/>
            <person name="Lopes M.R."/>
            <person name="Hittinger C.T."/>
            <person name="Goker M."/>
            <person name="Salamov A."/>
            <person name="Wisecaver J."/>
            <person name="Long T.M."/>
            <person name="Aerts A.L."/>
            <person name="Barry K."/>
            <person name="Choi C."/>
            <person name="Clum A."/>
            <person name="Coughlan A.Y."/>
            <person name="Deshpande S."/>
            <person name="Douglass A.P."/>
            <person name="Hanson S.J."/>
            <person name="Klenk H.-P."/>
            <person name="Labutti K."/>
            <person name="Lapidus A."/>
            <person name="Lindquist E."/>
            <person name="Lipzen A."/>
            <person name="Meier-Kolthoff J.P."/>
            <person name="Ohm R.A."/>
            <person name="Otillar R.P."/>
            <person name="Pangilinan J."/>
            <person name="Peng Y."/>
            <person name="Rokas A."/>
            <person name="Rosa C.A."/>
            <person name="Scheuner C."/>
            <person name="Sibirny A.A."/>
            <person name="Slot J.C."/>
            <person name="Stielow J.B."/>
            <person name="Sun H."/>
            <person name="Kurtzman C.P."/>
            <person name="Blackwell M."/>
            <person name="Grigoriev I.V."/>
            <person name="Jeffries T.W."/>
        </authorList>
    </citation>
    <scope>NUCLEOTIDE SEQUENCE [LARGE SCALE GENOMIC DNA]</scope>
    <source>
        <strain evidence="3">NRRL Y-12698</strain>
    </source>
</reference>
<proteinExistence type="predicted"/>
<feature type="region of interest" description="Disordered" evidence="1">
    <location>
        <begin position="1"/>
        <end position="64"/>
    </location>
</feature>
<protein>
    <submittedName>
        <fullName evidence="2">Uncharacterized protein</fullName>
    </submittedName>
</protein>
<name>A0A1E3QWX0_9ASCO</name>
<feature type="compositionally biased region" description="Basic and acidic residues" evidence="1">
    <location>
        <begin position="43"/>
        <end position="54"/>
    </location>
</feature>
<sequence>MSPAKSTPAKDKGWKQQPQKEKEEGEHRGAHRQTGDYQGRLVWRKEAMQGERRAAGSTAINHLS</sequence>
<evidence type="ECO:0000313" key="3">
    <source>
        <dbReference type="Proteomes" id="UP000094336"/>
    </source>
</evidence>
<evidence type="ECO:0000313" key="2">
    <source>
        <dbReference type="EMBL" id="ODQ82140.1"/>
    </source>
</evidence>
<dbReference type="AlphaFoldDB" id="A0A1E3QWX0"/>
<feature type="compositionally biased region" description="Basic and acidic residues" evidence="1">
    <location>
        <begin position="8"/>
        <end position="28"/>
    </location>
</feature>
<dbReference type="Proteomes" id="UP000094336">
    <property type="component" value="Unassembled WGS sequence"/>
</dbReference>
<dbReference type="GeneID" id="30146019"/>
<accession>A0A1E3QWX0</accession>
<organism evidence="2 3">
    <name type="scientific">Babjeviella inositovora NRRL Y-12698</name>
    <dbReference type="NCBI Taxonomy" id="984486"/>
    <lineage>
        <taxon>Eukaryota</taxon>
        <taxon>Fungi</taxon>
        <taxon>Dikarya</taxon>
        <taxon>Ascomycota</taxon>
        <taxon>Saccharomycotina</taxon>
        <taxon>Pichiomycetes</taxon>
        <taxon>Serinales incertae sedis</taxon>
        <taxon>Babjeviella</taxon>
    </lineage>
</organism>
<dbReference type="RefSeq" id="XP_018987468.1">
    <property type="nucleotide sequence ID" value="XM_019128166.1"/>
</dbReference>
<dbReference type="EMBL" id="KV454427">
    <property type="protein sequence ID" value="ODQ82140.1"/>
    <property type="molecule type" value="Genomic_DNA"/>
</dbReference>
<evidence type="ECO:0000256" key="1">
    <source>
        <dbReference type="SAM" id="MobiDB-lite"/>
    </source>
</evidence>
<gene>
    <name evidence="2" type="ORF">BABINDRAFT_160318</name>
</gene>
<keyword evidence="3" id="KW-1185">Reference proteome</keyword>